<evidence type="ECO:0000256" key="1">
    <source>
        <dbReference type="SAM" id="Phobius"/>
    </source>
</evidence>
<dbReference type="AlphaFoldDB" id="A0A9Q1IAN9"/>
<accession>A0A9Q1IAN9</accession>
<evidence type="ECO:0000313" key="4">
    <source>
        <dbReference type="Proteomes" id="UP001152622"/>
    </source>
</evidence>
<dbReference type="EMBL" id="JAINUF010000025">
    <property type="protein sequence ID" value="KAJ8332718.1"/>
    <property type="molecule type" value="Genomic_DNA"/>
</dbReference>
<evidence type="ECO:0000313" key="2">
    <source>
        <dbReference type="EMBL" id="KAJ8332716.1"/>
    </source>
</evidence>
<proteinExistence type="predicted"/>
<sequence length="115" mass="12551">MQQAGESSKMPACSLKAKPSLGNAMDDHGEINKTLSPGNIRILRRGRAGACFYLLVATIAVLFSVSIAVSVFGSAHLPDLFFPHPPFLRYHPLCHTQAVIWRETQGDECKGERDG</sequence>
<dbReference type="EMBL" id="JAINUF010000025">
    <property type="protein sequence ID" value="KAJ8332716.1"/>
    <property type="molecule type" value="Genomic_DNA"/>
</dbReference>
<keyword evidence="1" id="KW-0812">Transmembrane</keyword>
<organism evidence="2 4">
    <name type="scientific">Synaphobranchus kaupii</name>
    <name type="common">Kaup's arrowtooth eel</name>
    <dbReference type="NCBI Taxonomy" id="118154"/>
    <lineage>
        <taxon>Eukaryota</taxon>
        <taxon>Metazoa</taxon>
        <taxon>Chordata</taxon>
        <taxon>Craniata</taxon>
        <taxon>Vertebrata</taxon>
        <taxon>Euteleostomi</taxon>
        <taxon>Actinopterygii</taxon>
        <taxon>Neopterygii</taxon>
        <taxon>Teleostei</taxon>
        <taxon>Anguilliformes</taxon>
        <taxon>Synaphobranchidae</taxon>
        <taxon>Synaphobranchus</taxon>
    </lineage>
</organism>
<keyword evidence="1" id="KW-0472">Membrane</keyword>
<comment type="caution">
    <text evidence="2">The sequence shown here is derived from an EMBL/GenBank/DDBJ whole genome shotgun (WGS) entry which is preliminary data.</text>
</comment>
<gene>
    <name evidence="2" type="ORF">SKAU_G00425050</name>
    <name evidence="3" type="ORF">SKAU_G00425070</name>
</gene>
<keyword evidence="4" id="KW-1185">Reference proteome</keyword>
<reference evidence="2" key="1">
    <citation type="journal article" date="2023" name="Science">
        <title>Genome structures resolve the early diversification of teleost fishes.</title>
        <authorList>
            <person name="Parey E."/>
            <person name="Louis A."/>
            <person name="Montfort J."/>
            <person name="Bouchez O."/>
            <person name="Roques C."/>
            <person name="Iampietro C."/>
            <person name="Lluch J."/>
            <person name="Castinel A."/>
            <person name="Donnadieu C."/>
            <person name="Desvignes T."/>
            <person name="Floi Bucao C."/>
            <person name="Jouanno E."/>
            <person name="Wen M."/>
            <person name="Mejri S."/>
            <person name="Dirks R."/>
            <person name="Jansen H."/>
            <person name="Henkel C."/>
            <person name="Chen W.J."/>
            <person name="Zahm M."/>
            <person name="Cabau C."/>
            <person name="Klopp C."/>
            <person name="Thompson A.W."/>
            <person name="Robinson-Rechavi M."/>
            <person name="Braasch I."/>
            <person name="Lecointre G."/>
            <person name="Bobe J."/>
            <person name="Postlethwait J.H."/>
            <person name="Berthelot C."/>
            <person name="Roest Crollius H."/>
            <person name="Guiguen Y."/>
        </authorList>
    </citation>
    <scope>NUCLEOTIDE SEQUENCE</scope>
    <source>
        <strain evidence="2">WJC10195</strain>
    </source>
</reference>
<feature type="transmembrane region" description="Helical" evidence="1">
    <location>
        <begin position="50"/>
        <end position="73"/>
    </location>
</feature>
<dbReference type="Proteomes" id="UP001152622">
    <property type="component" value="Unassembled WGS sequence"/>
</dbReference>
<name>A0A9Q1IAN9_SYNKA</name>
<evidence type="ECO:0000313" key="3">
    <source>
        <dbReference type="EMBL" id="KAJ8332718.1"/>
    </source>
</evidence>
<keyword evidence="1" id="KW-1133">Transmembrane helix</keyword>
<protein>
    <submittedName>
        <fullName evidence="2">Uncharacterized protein</fullName>
    </submittedName>
</protein>